<dbReference type="EMBL" id="JAQIOY010000002">
    <property type="protein sequence ID" value="MDA7424668.1"/>
    <property type="molecule type" value="Genomic_DNA"/>
</dbReference>
<evidence type="ECO:0000313" key="2">
    <source>
        <dbReference type="Proteomes" id="UP001210720"/>
    </source>
</evidence>
<comment type="caution">
    <text evidence="1">The sequence shown here is derived from an EMBL/GenBank/DDBJ whole genome shotgun (WGS) entry which is preliminary data.</text>
</comment>
<evidence type="ECO:0000313" key="1">
    <source>
        <dbReference type="EMBL" id="MDA7424668.1"/>
    </source>
</evidence>
<protein>
    <submittedName>
        <fullName evidence="1">Gene transfer agent family protein</fullName>
    </submittedName>
</protein>
<organism evidence="1 2">
    <name type="scientific">Thalassococcus lentus</name>
    <dbReference type="NCBI Taxonomy" id="1210524"/>
    <lineage>
        <taxon>Bacteria</taxon>
        <taxon>Pseudomonadati</taxon>
        <taxon>Pseudomonadota</taxon>
        <taxon>Alphaproteobacteria</taxon>
        <taxon>Rhodobacterales</taxon>
        <taxon>Roseobacteraceae</taxon>
        <taxon>Thalassococcus</taxon>
    </lineage>
</organism>
<reference evidence="1 2" key="1">
    <citation type="submission" date="2023-01" db="EMBL/GenBank/DDBJ databases">
        <title>Thalassococcus onchidii sp. nov., isolated from a marine invertebrate from the South China Sea.</title>
        <authorList>
            <person name="Xu S."/>
            <person name="Liu Z."/>
            <person name="Xu Y."/>
        </authorList>
    </citation>
    <scope>NUCLEOTIDE SEQUENCE [LARGE SCALE GENOMIC DNA]</scope>
    <source>
        <strain evidence="1 2">KCTC 32084</strain>
    </source>
</reference>
<dbReference type="RefSeq" id="WP_271432016.1">
    <property type="nucleotide sequence ID" value="NZ_JAQIOY010000002.1"/>
</dbReference>
<proteinExistence type="predicted"/>
<keyword evidence="2" id="KW-1185">Reference proteome</keyword>
<dbReference type="InterPro" id="IPR021791">
    <property type="entry name" value="Phage_TAC_11"/>
</dbReference>
<name>A0ABT4XRT9_9RHOB</name>
<dbReference type="Proteomes" id="UP001210720">
    <property type="component" value="Unassembled WGS sequence"/>
</dbReference>
<sequence>MANPWRGEVALTIDGEPHAMRLSLGALAELEAGLKSGSLVDLVERFESGKFTTRDVLALIVAGLRGGGRDLQASQLMTAEIEGGPMQAARAAAELLARAFMLPDAAAGQRNGGV</sequence>
<dbReference type="Pfam" id="PF11836">
    <property type="entry name" value="Phage_TAC_11"/>
    <property type="match status" value="1"/>
</dbReference>
<gene>
    <name evidence="1" type="ORF">PFY00_08030</name>
</gene>
<accession>A0ABT4XRT9</accession>